<evidence type="ECO:0000259" key="2">
    <source>
        <dbReference type="Pfam" id="PF04715"/>
    </source>
</evidence>
<reference evidence="3 4" key="1">
    <citation type="journal article" date="2012" name="J. Bacteriol.">
        <title>Complete genome sequences of Methylophaga sp. strain JAM1 and Methylophaga sp. strain JAM7.</title>
        <authorList>
            <person name="Villeneuve C."/>
            <person name="Martineau C."/>
            <person name="Mauffrey F."/>
            <person name="Villemur R."/>
        </authorList>
    </citation>
    <scope>NUCLEOTIDE SEQUENCE [LARGE SCALE GENOMIC DNA]</scope>
    <source>
        <strain evidence="3 4">JAM1</strain>
    </source>
</reference>
<dbReference type="InterPro" id="IPR006805">
    <property type="entry name" value="Anth_synth_I_N"/>
</dbReference>
<protein>
    <submittedName>
        <fullName evidence="3">Para-aminobenzoate synthase</fullName>
        <ecNumber evidence="3">2.6.1.85</ecNumber>
    </submittedName>
</protein>
<dbReference type="Gene3D" id="3.60.120.10">
    <property type="entry name" value="Anthranilate synthase"/>
    <property type="match status" value="1"/>
</dbReference>
<dbReference type="InterPro" id="IPR015890">
    <property type="entry name" value="Chorismate_C"/>
</dbReference>
<dbReference type="Pfam" id="PF04715">
    <property type="entry name" value="Anth_synt_I_N"/>
    <property type="match status" value="1"/>
</dbReference>
<accession>I1XEU4</accession>
<organism evidence="3 4">
    <name type="scientific">Methylophaga nitratireducenticrescens</name>
    <dbReference type="NCBI Taxonomy" id="754476"/>
    <lineage>
        <taxon>Bacteria</taxon>
        <taxon>Pseudomonadati</taxon>
        <taxon>Pseudomonadota</taxon>
        <taxon>Gammaproteobacteria</taxon>
        <taxon>Thiotrichales</taxon>
        <taxon>Piscirickettsiaceae</taxon>
        <taxon>Methylophaga</taxon>
    </lineage>
</organism>
<dbReference type="SUPFAM" id="SSF56322">
    <property type="entry name" value="ADC synthase"/>
    <property type="match status" value="1"/>
</dbReference>
<dbReference type="InterPro" id="IPR005802">
    <property type="entry name" value="ADC_synth_comp_1"/>
</dbReference>
<dbReference type="STRING" id="754476.Q7A_52"/>
<sequence>MNSQLPPLRAELPYQIDSATLFAAIRDLPWAVFLDSAITEGDNARFDIIAADPFITLQTTGQTTTIDYRTADSLNSADDPFLLLQTVLKKYAQQSTELPFCGGAIGYFSYDLGRRIESLPSLAVDSEQIPEMAVGIYDWAVISDHQQQRCWLVSYGVDPATHQNWSDLINRLQRPQTTDSTTFKVNGELRCNMDQQAYQTAFEKIKNYITDGDCYQVNLAKRYEVNAEGDPWIAYQQLRKQNAAPFSAFLNTPQAAVLSSSPERLLRVKNKLVETKPIKGTRPRDLHNAERDRLLARQLQDSLKDRAENVMIVDLLRNDLGKVCTPGSISVPSPFALESFATVHHLVSTITGTLAEDQDAVSLLRACFPGGSITGAPKLRSMEIIEELEPQRRGVYCGSIAFIGFDGNMDSNITIRTLVFSDNRLRFWAGGGIVADSELEAEYQEVADKAAAMLGLVESLR</sequence>
<dbReference type="PATRIC" id="fig|754476.3.peg.51"/>
<dbReference type="PRINTS" id="PR00095">
    <property type="entry name" value="ANTSNTHASEI"/>
</dbReference>
<dbReference type="eggNOG" id="COG0147">
    <property type="taxonomic scope" value="Bacteria"/>
</dbReference>
<dbReference type="GO" id="GO:0009396">
    <property type="term" value="P:folic acid-containing compound biosynthetic process"/>
    <property type="evidence" value="ECO:0007669"/>
    <property type="project" value="InterPro"/>
</dbReference>
<name>I1XEU4_METNJ</name>
<keyword evidence="4" id="KW-1185">Reference proteome</keyword>
<feature type="domain" description="Anthranilate synthase component I N-terminal" evidence="2">
    <location>
        <begin position="17"/>
        <end position="152"/>
    </location>
</feature>
<dbReference type="HOGENOM" id="CLU_006493_7_2_6"/>
<dbReference type="InterPro" id="IPR019999">
    <property type="entry name" value="Anth_synth_I-like"/>
</dbReference>
<dbReference type="KEGG" id="mej:Q7A_52"/>
<reference evidence="3 4" key="2">
    <citation type="journal article" date="2013" name="Int. J. Syst. Evol. Microbiol.">
        <title>Methylophaga nitratireducenticrescens sp. nov. and Methylophaga frappieri sp. nov., isolated from the biofilm of the methanol-fed denitrification system treating the seawater at the Montreal Biodome.</title>
        <authorList>
            <person name="Villeneuve C."/>
            <person name="Martineau C."/>
            <person name="Mauffrey F."/>
            <person name="Villemur R."/>
        </authorList>
    </citation>
    <scope>NUCLEOTIDE SEQUENCE [LARGE SCALE GENOMIC DNA]</scope>
    <source>
        <strain evidence="3 4">JAM1</strain>
    </source>
</reference>
<proteinExistence type="predicted"/>
<dbReference type="EMBL" id="CP003390">
    <property type="protein sequence ID" value="AFI82913.1"/>
    <property type="molecule type" value="Genomic_DNA"/>
</dbReference>
<evidence type="ECO:0000313" key="3">
    <source>
        <dbReference type="EMBL" id="AFI82913.1"/>
    </source>
</evidence>
<dbReference type="PANTHER" id="PTHR11236:SF50">
    <property type="entry name" value="AMINODEOXYCHORISMATE SYNTHASE COMPONENT 1"/>
    <property type="match status" value="1"/>
</dbReference>
<gene>
    <name evidence="3" type="ordered locus">Q7A_52</name>
</gene>
<feature type="domain" description="Chorismate-utilising enzyme C-terminal" evidence="1">
    <location>
        <begin position="195"/>
        <end position="449"/>
    </location>
</feature>
<dbReference type="GO" id="GO:0046820">
    <property type="term" value="F:4-amino-4-deoxychorismate synthase activity"/>
    <property type="evidence" value="ECO:0007669"/>
    <property type="project" value="UniProtKB-EC"/>
</dbReference>
<dbReference type="NCBIfam" id="TIGR00553">
    <property type="entry name" value="pabB"/>
    <property type="match status" value="1"/>
</dbReference>
<dbReference type="RefSeq" id="WP_014705289.1">
    <property type="nucleotide sequence ID" value="NC_017857.3"/>
</dbReference>
<dbReference type="PANTHER" id="PTHR11236">
    <property type="entry name" value="AMINOBENZOATE/ANTHRANILATE SYNTHASE"/>
    <property type="match status" value="1"/>
</dbReference>
<dbReference type="EC" id="2.6.1.85" evidence="3"/>
<evidence type="ECO:0000259" key="1">
    <source>
        <dbReference type="Pfam" id="PF00425"/>
    </source>
</evidence>
<dbReference type="OrthoDB" id="9803598at2"/>
<dbReference type="AlphaFoldDB" id="I1XEU4"/>
<keyword evidence="3" id="KW-0808">Transferase</keyword>
<evidence type="ECO:0000313" key="4">
    <source>
        <dbReference type="Proteomes" id="UP000009144"/>
    </source>
</evidence>
<dbReference type="InterPro" id="IPR005801">
    <property type="entry name" value="ADC_synthase"/>
</dbReference>
<dbReference type="Proteomes" id="UP000009144">
    <property type="component" value="Chromosome"/>
</dbReference>
<dbReference type="Pfam" id="PF00425">
    <property type="entry name" value="Chorismate_bind"/>
    <property type="match status" value="1"/>
</dbReference>
<keyword evidence="3" id="KW-0032">Aminotransferase</keyword>
<dbReference type="GO" id="GO:0000162">
    <property type="term" value="P:L-tryptophan biosynthetic process"/>
    <property type="evidence" value="ECO:0007669"/>
    <property type="project" value="TreeGrafter"/>
</dbReference>